<dbReference type="WBParaSite" id="HPBE_0001395201-mRNA-1">
    <property type="protein sequence ID" value="HPBE_0001395201-mRNA-1"/>
    <property type="gene ID" value="HPBE_0001395201"/>
</dbReference>
<evidence type="ECO:0000313" key="2">
    <source>
        <dbReference type="EMBL" id="VDO97998.1"/>
    </source>
</evidence>
<protein>
    <submittedName>
        <fullName evidence="2 4">Uncharacterized protein</fullName>
    </submittedName>
</protein>
<accession>A0A183FZ19</accession>
<keyword evidence="3" id="KW-1185">Reference proteome</keyword>
<organism evidence="3 4">
    <name type="scientific">Heligmosomoides polygyrus</name>
    <name type="common">Parasitic roundworm</name>
    <dbReference type="NCBI Taxonomy" id="6339"/>
    <lineage>
        <taxon>Eukaryota</taxon>
        <taxon>Metazoa</taxon>
        <taxon>Ecdysozoa</taxon>
        <taxon>Nematoda</taxon>
        <taxon>Chromadorea</taxon>
        <taxon>Rhabditida</taxon>
        <taxon>Rhabditina</taxon>
        <taxon>Rhabditomorpha</taxon>
        <taxon>Strongyloidea</taxon>
        <taxon>Heligmosomidae</taxon>
        <taxon>Heligmosomoides</taxon>
    </lineage>
</organism>
<feature type="compositionally biased region" description="Pro residues" evidence="1">
    <location>
        <begin position="44"/>
        <end position="54"/>
    </location>
</feature>
<accession>A0A3P8DBW9</accession>
<evidence type="ECO:0000313" key="3">
    <source>
        <dbReference type="Proteomes" id="UP000050761"/>
    </source>
</evidence>
<reference evidence="4" key="2">
    <citation type="submission" date="2019-09" db="UniProtKB">
        <authorList>
            <consortium name="WormBaseParasite"/>
        </authorList>
    </citation>
    <scope>IDENTIFICATION</scope>
</reference>
<dbReference type="Proteomes" id="UP000050761">
    <property type="component" value="Unassembled WGS sequence"/>
</dbReference>
<sequence length="67" mass="7494">MSYSVTSNSDGDYSDEVQIPMEYYYQLNANDQPENDINLHDNAPQPPPPSPPSTPAGYNPWLEPNLP</sequence>
<name>A0A183FZ19_HELPZ</name>
<proteinExistence type="predicted"/>
<evidence type="ECO:0000256" key="1">
    <source>
        <dbReference type="SAM" id="MobiDB-lite"/>
    </source>
</evidence>
<gene>
    <name evidence="2" type="ORF">HPBE_LOCUS13953</name>
</gene>
<evidence type="ECO:0000313" key="4">
    <source>
        <dbReference type="WBParaSite" id="HPBE_0001395201-mRNA-1"/>
    </source>
</evidence>
<feature type="region of interest" description="Disordered" evidence="1">
    <location>
        <begin position="28"/>
        <end position="67"/>
    </location>
</feature>
<dbReference type="AlphaFoldDB" id="A0A183FZ19"/>
<dbReference type="EMBL" id="UZAH01028143">
    <property type="protein sequence ID" value="VDO97998.1"/>
    <property type="molecule type" value="Genomic_DNA"/>
</dbReference>
<reference evidence="2 3" key="1">
    <citation type="submission" date="2018-11" db="EMBL/GenBank/DDBJ databases">
        <authorList>
            <consortium name="Pathogen Informatics"/>
        </authorList>
    </citation>
    <scope>NUCLEOTIDE SEQUENCE [LARGE SCALE GENOMIC DNA]</scope>
</reference>